<name>A0A2D0YKD8_9RHAB</name>
<feature type="compositionally biased region" description="Polar residues" evidence="1">
    <location>
        <begin position="256"/>
        <end position="266"/>
    </location>
</feature>
<reference evidence="2" key="1">
    <citation type="journal article" date="2017" name="Virology">
        <title>Infectivity of Sf-rhabdovirus variants in insect and mammalian cell lines.</title>
        <authorList>
            <person name="Maghodia A.B."/>
            <person name="Jarvis D.L."/>
        </authorList>
    </citation>
    <scope>NUCLEOTIDE SEQUENCE</scope>
    <source>
        <strain evidence="2">Sf21</strain>
    </source>
</reference>
<evidence type="ECO:0000313" key="2">
    <source>
        <dbReference type="EMBL" id="ASU89574.1"/>
    </source>
</evidence>
<sequence length="308" mass="35030">MSALERIARSLSLKKLNPRRTPRTQLIPEKATVYHPFMLFYDLNLAIEGKIHISAITIIVNALSLAWAIELFHSDSSWSGCLEYFWKSIKDNILASINPRVDPNGTCHMMTSIITFLGFSDGSCINSEAEPRQLTGSRSWEIMSPNQNLIVITLGFKITLKTFAQHQRHSLRDHGFHKLEMLNEKEKKMLNYMGVKQLKPQYTHEKTFEKLILKNKGPKGSRVRAILHSQSRDMWSPTAPSPPPTYEDGSSDEWDQQQLHSLNHPHTPSVPLRAPRTSPPQQLSPKPTSTTQPLPQLTQPNKPQELSK</sequence>
<protein>
    <submittedName>
        <fullName evidence="2">M</fullName>
    </submittedName>
</protein>
<evidence type="ECO:0000256" key="1">
    <source>
        <dbReference type="SAM" id="MobiDB-lite"/>
    </source>
</evidence>
<proteinExistence type="predicted"/>
<feature type="compositionally biased region" description="Low complexity" evidence="1">
    <location>
        <begin position="279"/>
        <end position="308"/>
    </location>
</feature>
<organism evidence="2">
    <name type="scientific">Spodoptera frugiperda rhabdovirus</name>
    <dbReference type="NCBI Taxonomy" id="1481139"/>
    <lineage>
        <taxon>Viruses</taxon>
        <taxon>Riboviria</taxon>
        <taxon>Orthornavirae</taxon>
        <taxon>Negarnaviricota</taxon>
        <taxon>Haploviricotina</taxon>
        <taxon>Monjiviricetes</taxon>
        <taxon>Mononegavirales</taxon>
        <taxon>Rhabdoviridae</taxon>
        <taxon>Deltarhabdovirinae</taxon>
        <taxon>Betapaprhavirus</taxon>
        <taxon>Betapaprhavirus frugiperda</taxon>
    </lineage>
</organism>
<dbReference type="EMBL" id="MF536979">
    <property type="protein sequence ID" value="ASU89574.1"/>
    <property type="molecule type" value="Viral_cRNA"/>
</dbReference>
<feature type="region of interest" description="Disordered" evidence="1">
    <location>
        <begin position="228"/>
        <end position="308"/>
    </location>
</feature>
<accession>A0A2D0YKD8</accession>